<keyword evidence="1" id="KW-0560">Oxidoreductase</keyword>
<evidence type="ECO:0000313" key="2">
    <source>
        <dbReference type="EMBL" id="NGY04879.1"/>
    </source>
</evidence>
<dbReference type="InterPro" id="IPR002347">
    <property type="entry name" value="SDR_fam"/>
</dbReference>
<dbReference type="Pfam" id="PF00106">
    <property type="entry name" value="adh_short"/>
    <property type="match status" value="1"/>
</dbReference>
<dbReference type="AlphaFoldDB" id="A0A6M2BS69"/>
<accession>A0A6M2BS69</accession>
<protein>
    <submittedName>
        <fullName evidence="2">SDR family NAD(P)-dependent oxidoreductase</fullName>
    </submittedName>
</protein>
<comment type="caution">
    <text evidence="2">The sequence shown here is derived from an EMBL/GenBank/DDBJ whole genome shotgun (WGS) entry which is preliminary data.</text>
</comment>
<dbReference type="EMBL" id="JAAMOW010000004">
    <property type="protein sequence ID" value="NGY04879.1"/>
    <property type="molecule type" value="Genomic_DNA"/>
</dbReference>
<sequence>MDGKQTRRALVTGGASGLGFETAKALALLGHDVLIADRNVAAAEAAVRNIVAAGATTRVEFAPLDLGDLAAIRAFTAAQCRDGQPLDVLINNAGLLPPLRRATTRDGFELKFGVSHLGHFALTDGLLPTLLRSSAPRVVSVSSIVQATGRIDFDDLQSERSYLSSRAYSQTKLASLIFAIELQRRADAVGLPLRSVAAHPGISRTGIGDGRRSERRTSLLDWLDVIAFRIAMRGFGQTPQQGALPIIHAATAADVRGGEFYGPDGFQQFRGRPTRVQPSAAARDPETATRLWAVSRTLTGADYAVLRRQETSA</sequence>
<dbReference type="Proteomes" id="UP000472676">
    <property type="component" value="Unassembled WGS sequence"/>
</dbReference>
<dbReference type="PANTHER" id="PTHR43157:SF31">
    <property type="entry name" value="PHOSPHATIDYLINOSITOL-GLYCAN BIOSYNTHESIS CLASS F PROTEIN"/>
    <property type="match status" value="1"/>
</dbReference>
<dbReference type="NCBIfam" id="NF004846">
    <property type="entry name" value="PRK06197.1"/>
    <property type="match status" value="1"/>
</dbReference>
<reference evidence="2 3" key="1">
    <citation type="journal article" date="2014" name="Int. J. Syst. Evol. Microbiol.">
        <title>Solimonas terrae sp. nov., isolated from soil.</title>
        <authorList>
            <person name="Kim S.J."/>
            <person name="Moon J.Y."/>
            <person name="Weon H.Y."/>
            <person name="Ahn J.H."/>
            <person name="Chen W.M."/>
            <person name="Kwon S.W."/>
        </authorList>
    </citation>
    <scope>NUCLEOTIDE SEQUENCE [LARGE SCALE GENOMIC DNA]</scope>
    <source>
        <strain evidence="2 3">KIS83-12</strain>
    </source>
</reference>
<dbReference type="InterPro" id="IPR036291">
    <property type="entry name" value="NAD(P)-bd_dom_sf"/>
</dbReference>
<dbReference type="InterPro" id="IPR020904">
    <property type="entry name" value="Sc_DH/Rdtase_CS"/>
</dbReference>
<dbReference type="PRINTS" id="PR00081">
    <property type="entry name" value="GDHRDH"/>
</dbReference>
<dbReference type="PROSITE" id="PS00061">
    <property type="entry name" value="ADH_SHORT"/>
    <property type="match status" value="1"/>
</dbReference>
<evidence type="ECO:0000256" key="1">
    <source>
        <dbReference type="ARBA" id="ARBA00023002"/>
    </source>
</evidence>
<dbReference type="SUPFAM" id="SSF51735">
    <property type="entry name" value="NAD(P)-binding Rossmann-fold domains"/>
    <property type="match status" value="1"/>
</dbReference>
<evidence type="ECO:0000313" key="3">
    <source>
        <dbReference type="Proteomes" id="UP000472676"/>
    </source>
</evidence>
<dbReference type="GO" id="GO:0016491">
    <property type="term" value="F:oxidoreductase activity"/>
    <property type="evidence" value="ECO:0007669"/>
    <property type="project" value="UniProtKB-KW"/>
</dbReference>
<organism evidence="2 3">
    <name type="scientific">Solimonas terrae</name>
    <dbReference type="NCBI Taxonomy" id="1396819"/>
    <lineage>
        <taxon>Bacteria</taxon>
        <taxon>Pseudomonadati</taxon>
        <taxon>Pseudomonadota</taxon>
        <taxon>Gammaproteobacteria</taxon>
        <taxon>Nevskiales</taxon>
        <taxon>Nevskiaceae</taxon>
        <taxon>Solimonas</taxon>
    </lineage>
</organism>
<gene>
    <name evidence="2" type="ORF">G7Y85_08880</name>
</gene>
<proteinExistence type="predicted"/>
<keyword evidence="3" id="KW-1185">Reference proteome</keyword>
<dbReference type="Gene3D" id="3.40.50.720">
    <property type="entry name" value="NAD(P)-binding Rossmann-like Domain"/>
    <property type="match status" value="1"/>
</dbReference>
<name>A0A6M2BS69_9GAMM</name>
<dbReference type="PANTHER" id="PTHR43157">
    <property type="entry name" value="PHOSPHATIDYLINOSITOL-GLYCAN BIOSYNTHESIS CLASS F PROTEIN-RELATED"/>
    <property type="match status" value="1"/>
</dbReference>
<dbReference type="RefSeq" id="WP_166255126.1">
    <property type="nucleotide sequence ID" value="NZ_JAAMOW010000004.1"/>
</dbReference>